<comment type="caution">
    <text evidence="4">The sequence shown here is derived from an EMBL/GenBank/DDBJ whole genome shotgun (WGS) entry which is preliminary data.</text>
</comment>
<comment type="similarity">
    <text evidence="1">Belongs to the NmrA-type oxidoreductase family.</text>
</comment>
<dbReference type="InterPro" id="IPR008030">
    <property type="entry name" value="NmrA-like"/>
</dbReference>
<dbReference type="SUPFAM" id="SSF51735">
    <property type="entry name" value="NAD(P)-binding Rossmann-fold domains"/>
    <property type="match status" value="1"/>
</dbReference>
<evidence type="ECO:0000313" key="4">
    <source>
        <dbReference type="EMBL" id="TVU64862.1"/>
    </source>
</evidence>
<name>A0A558H6V9_PAENT</name>
<feature type="domain" description="NmrA-like" evidence="3">
    <location>
        <begin position="66"/>
        <end position="319"/>
    </location>
</feature>
<dbReference type="PANTHER" id="PTHR42748">
    <property type="entry name" value="NITROGEN METABOLITE REPRESSION PROTEIN NMRA FAMILY MEMBER"/>
    <property type="match status" value="1"/>
</dbReference>
<evidence type="ECO:0000313" key="5">
    <source>
        <dbReference type="Proteomes" id="UP000316500"/>
    </source>
</evidence>
<dbReference type="Proteomes" id="UP000316500">
    <property type="component" value="Unassembled WGS sequence"/>
</dbReference>
<organism evidence="4 5">
    <name type="scientific">Paenarthrobacter nitroguajacolicus</name>
    <name type="common">Arthrobacter nitroguajacolicus</name>
    <dbReference type="NCBI Taxonomy" id="211146"/>
    <lineage>
        <taxon>Bacteria</taxon>
        <taxon>Bacillati</taxon>
        <taxon>Actinomycetota</taxon>
        <taxon>Actinomycetes</taxon>
        <taxon>Micrococcales</taxon>
        <taxon>Micrococcaceae</taxon>
        <taxon>Paenarthrobacter</taxon>
    </lineage>
</organism>
<dbReference type="PANTHER" id="PTHR42748:SF7">
    <property type="entry name" value="NMRA LIKE REDOX SENSOR 1-RELATED"/>
    <property type="match status" value="1"/>
</dbReference>
<sequence length="371" mass="40583">MSGRRPGLCLDDTLPFRYDIVSIRYSIKCSRTSEVCTGQTVEQHRHRSIRLSARSNYERRSAMTENKKVLVTGATGMQGGAVVQALLRGGHSVTGFVRNPDSAPARALAQQGVELAIGNLEDLASLEAASAGHDAVFSVQLFGADPADLDSEQRQARNIATAAKRADVAQLIHTSVSGTGWRSRYPDYRQHELFRAYWDNKEAAEDAVRQSGIDRWTIFKPAWYMDNVLPGKRLDMFPDLPKGKLVTATGPQTALALINAEDLGAAVAAAVADSDTFHEVEIEFAGDVLTFPEIADTISAAANRQITAVFHAPEEWEQVTGTPYADGRHWDDVVGYPARPHHAAHYGLSTTTLKSATRQDWRLPAAESEEL</sequence>
<protein>
    <submittedName>
        <fullName evidence="4">NAD-dependent epimerase/dehydratase family protein</fullName>
    </submittedName>
</protein>
<proteinExistence type="inferred from homology"/>
<keyword evidence="2" id="KW-0521">NADP</keyword>
<dbReference type="InterPro" id="IPR036291">
    <property type="entry name" value="NAD(P)-bd_dom_sf"/>
</dbReference>
<dbReference type="Gene3D" id="3.40.50.720">
    <property type="entry name" value="NAD(P)-binding Rossmann-like Domain"/>
    <property type="match status" value="1"/>
</dbReference>
<evidence type="ECO:0000259" key="3">
    <source>
        <dbReference type="Pfam" id="PF05368"/>
    </source>
</evidence>
<dbReference type="OrthoDB" id="5180065at2"/>
<reference evidence="4 5" key="1">
    <citation type="submission" date="2019-07" db="EMBL/GenBank/DDBJ databases">
        <title>Diversity of Bacteria from Kongsfjorden, Arctic.</title>
        <authorList>
            <person name="Yu Y."/>
        </authorList>
    </citation>
    <scope>NUCLEOTIDE SEQUENCE [LARGE SCALE GENOMIC DNA]</scope>
    <source>
        <strain evidence="4 5">SM1928</strain>
    </source>
</reference>
<evidence type="ECO:0000256" key="2">
    <source>
        <dbReference type="ARBA" id="ARBA00022857"/>
    </source>
</evidence>
<evidence type="ECO:0000256" key="1">
    <source>
        <dbReference type="ARBA" id="ARBA00006328"/>
    </source>
</evidence>
<dbReference type="Pfam" id="PF05368">
    <property type="entry name" value="NmrA"/>
    <property type="match status" value="1"/>
</dbReference>
<dbReference type="InterPro" id="IPR051164">
    <property type="entry name" value="NmrA-like_oxidored"/>
</dbReference>
<accession>A0A558H6V9</accession>
<dbReference type="AlphaFoldDB" id="A0A558H6V9"/>
<dbReference type="EMBL" id="VNFK01000004">
    <property type="protein sequence ID" value="TVU64862.1"/>
    <property type="molecule type" value="Genomic_DNA"/>
</dbReference>
<gene>
    <name evidence="4" type="ORF">FQP90_07365</name>
</gene>